<reference evidence="1 2" key="1">
    <citation type="submission" date="2019-04" db="EMBL/GenBank/DDBJ databases">
        <title>Development of a multi-locus typing scheme for an Enterobacteriaceae linear plasmid that mediates inter-species transfer of flagella.</title>
        <authorList>
            <person name="Robertson J."/>
            <person name="Lin J."/>
            <person name="Wren-Hedegus A."/>
            <person name="Arya G."/>
            <person name="Carrillo C."/>
            <person name="Nash J.H.E."/>
        </authorList>
    </citation>
    <scope>NUCLEOTIDE SEQUENCE [LARGE SCALE GENOMIC DNA]</scope>
    <source>
        <strain evidence="1 2">SA20130280</strain>
        <plasmid evidence="2">psa20130280.1</plasmid>
    </source>
</reference>
<organism evidence="1 2">
    <name type="scientific">Salmonella senftenberg</name>
    <dbReference type="NCBI Taxonomy" id="28150"/>
    <lineage>
        <taxon>Bacteria</taxon>
        <taxon>Pseudomonadati</taxon>
        <taxon>Pseudomonadota</taxon>
        <taxon>Gammaproteobacteria</taxon>
        <taxon>Enterobacterales</taxon>
        <taxon>Enterobacteriaceae</taxon>
        <taxon>Salmonella</taxon>
    </lineage>
</organism>
<dbReference type="GeneID" id="39752377"/>
<dbReference type="RefSeq" id="WP_058686750.1">
    <property type="nucleotide sequence ID" value="NZ_CP038592.1"/>
</dbReference>
<dbReference type="EMBL" id="CP038594">
    <property type="protein sequence ID" value="QBY65724.1"/>
    <property type="molecule type" value="Genomic_DNA"/>
</dbReference>
<evidence type="ECO:0000313" key="2">
    <source>
        <dbReference type="Proteomes" id="UP000295223"/>
    </source>
</evidence>
<keyword evidence="1" id="KW-0614">Plasmid</keyword>
<geneLocation type="plasmid" evidence="2">
    <name>psa20130280.1</name>
</geneLocation>
<gene>
    <name evidence="1" type="ORF">E5F22_23980</name>
</gene>
<dbReference type="Proteomes" id="UP000295223">
    <property type="component" value="Plasmid pSA20130280.1"/>
</dbReference>
<dbReference type="AlphaFoldDB" id="A0A4P7M3Q5"/>
<accession>A0A4P7M3Q5</accession>
<sequence>MIITINDSEYNKLYEAGNLDREAIIDTIVKAGGAEKVKIKVDYRQDNPCDITINDEDKETLSTLTFLKEIYQDINDVIIGHTPNDTICIALMKWGYDMTQLDDFGIPHIANFGKEALSEVIKNGLDMSQFTRDDHFDFNHNHRFSRFINTSEKLEVFLQSGLITPDTIKDYECFEHHKLYNHSYLDLSDKGFELLFKCYDSISLNTEMMSSYSIHSGETTTNPAVFKLIGNERHLDHLFKRYIEVSSDKIEAINFIKDLFQKSESHDLNSGNYPNTVTTIEDNEIQNVFKQSQPKTITRRRI</sequence>
<proteinExistence type="predicted"/>
<name>A0A4P7M3Q5_SALSE</name>
<evidence type="ECO:0000313" key="1">
    <source>
        <dbReference type="EMBL" id="QBY65724.1"/>
    </source>
</evidence>
<protein>
    <submittedName>
        <fullName evidence="1">Uncharacterized protein</fullName>
    </submittedName>
</protein>